<evidence type="ECO:0000256" key="3">
    <source>
        <dbReference type="ARBA" id="ARBA00022771"/>
    </source>
</evidence>
<evidence type="ECO:0000256" key="1">
    <source>
        <dbReference type="ARBA" id="ARBA00003732"/>
    </source>
</evidence>
<dbReference type="SMART" id="SM00154">
    <property type="entry name" value="ZnF_AN1"/>
    <property type="match status" value="1"/>
</dbReference>
<dbReference type="PROSITE" id="PS51036">
    <property type="entry name" value="ZF_A20"/>
    <property type="match status" value="1"/>
</dbReference>
<name>A0A7N0T6P0_KALFE</name>
<feature type="domain" description="A20-type" evidence="7">
    <location>
        <begin position="16"/>
        <end position="50"/>
    </location>
</feature>
<feature type="domain" description="AN1-type" evidence="8">
    <location>
        <begin position="111"/>
        <end position="157"/>
    </location>
</feature>
<evidence type="ECO:0008006" key="11">
    <source>
        <dbReference type="Google" id="ProtNLM"/>
    </source>
</evidence>
<reference evidence="9" key="1">
    <citation type="submission" date="2021-01" db="UniProtKB">
        <authorList>
            <consortium name="EnsemblPlants"/>
        </authorList>
    </citation>
    <scope>IDENTIFICATION</scope>
</reference>
<evidence type="ECO:0000259" key="7">
    <source>
        <dbReference type="PROSITE" id="PS51036"/>
    </source>
</evidence>
<dbReference type="SMART" id="SM00259">
    <property type="entry name" value="ZnF_A20"/>
    <property type="match status" value="1"/>
</dbReference>
<accession>A0A7N0T6P0</accession>
<dbReference type="Gramene" id="Kaladp0024s0312.1.v1.1">
    <property type="protein sequence ID" value="Kaladp0024s0312.1.v1.1.CDS.1"/>
    <property type="gene ID" value="Kaladp0024s0312.v1.1"/>
</dbReference>
<evidence type="ECO:0000256" key="5">
    <source>
        <dbReference type="PROSITE-ProRule" id="PRU00449"/>
    </source>
</evidence>
<dbReference type="EnsemblPlants" id="Kaladp0024s0312.1.v1.1">
    <property type="protein sequence ID" value="Kaladp0024s0312.1.v1.1.CDS.1"/>
    <property type="gene ID" value="Kaladp0024s0312.v1.1"/>
</dbReference>
<feature type="region of interest" description="Disordered" evidence="6">
    <location>
        <begin position="66"/>
        <end position="102"/>
    </location>
</feature>
<evidence type="ECO:0000259" key="8">
    <source>
        <dbReference type="PROSITE" id="PS51039"/>
    </source>
</evidence>
<dbReference type="PANTHER" id="PTHR10634">
    <property type="entry name" value="AN1-TYPE ZINC FINGER PROTEIN"/>
    <property type="match status" value="1"/>
</dbReference>
<dbReference type="OMA" id="TITLCIN"/>
<dbReference type="SUPFAM" id="SSF118310">
    <property type="entry name" value="AN1-like Zinc finger"/>
    <property type="match status" value="1"/>
</dbReference>
<organism evidence="9 10">
    <name type="scientific">Kalanchoe fedtschenkoi</name>
    <name type="common">Lavender scallops</name>
    <name type="synonym">South American air plant</name>
    <dbReference type="NCBI Taxonomy" id="63787"/>
    <lineage>
        <taxon>Eukaryota</taxon>
        <taxon>Viridiplantae</taxon>
        <taxon>Streptophyta</taxon>
        <taxon>Embryophyta</taxon>
        <taxon>Tracheophyta</taxon>
        <taxon>Spermatophyta</taxon>
        <taxon>Magnoliopsida</taxon>
        <taxon>eudicotyledons</taxon>
        <taxon>Gunneridae</taxon>
        <taxon>Pentapetalae</taxon>
        <taxon>Saxifragales</taxon>
        <taxon>Crassulaceae</taxon>
        <taxon>Kalanchoe</taxon>
    </lineage>
</organism>
<dbReference type="Gene3D" id="1.20.5.4770">
    <property type="match status" value="1"/>
</dbReference>
<dbReference type="PANTHER" id="PTHR10634:SF22">
    <property type="entry name" value="ZINC FINGER A20 AND AN1 DOMAIN-CONTAINING STRESS-ASSOCIATED PROTEIN 5"/>
    <property type="match status" value="1"/>
</dbReference>
<evidence type="ECO:0000313" key="10">
    <source>
        <dbReference type="Proteomes" id="UP000594263"/>
    </source>
</evidence>
<protein>
    <recommendedName>
        <fullName evidence="11">Zinc finger A20 and AN1 domain-containing stress-associated protein 5</fullName>
    </recommendedName>
</protein>
<dbReference type="Gene3D" id="4.10.1110.10">
    <property type="entry name" value="AN1-like Zinc finger"/>
    <property type="match status" value="1"/>
</dbReference>
<dbReference type="Pfam" id="PF01428">
    <property type="entry name" value="zf-AN1"/>
    <property type="match status" value="1"/>
</dbReference>
<dbReference type="Proteomes" id="UP000594263">
    <property type="component" value="Unplaced"/>
</dbReference>
<dbReference type="GO" id="GO:0016567">
    <property type="term" value="P:protein ubiquitination"/>
    <property type="evidence" value="ECO:0007669"/>
    <property type="project" value="TreeGrafter"/>
</dbReference>
<dbReference type="InterPro" id="IPR035896">
    <property type="entry name" value="AN1-like_Znf"/>
</dbReference>
<evidence type="ECO:0000256" key="2">
    <source>
        <dbReference type="ARBA" id="ARBA00022723"/>
    </source>
</evidence>
<dbReference type="PROSITE" id="PS51039">
    <property type="entry name" value="ZF_AN1"/>
    <property type="match status" value="1"/>
</dbReference>
<keyword evidence="3 5" id="KW-0863">Zinc-finger</keyword>
<dbReference type="GO" id="GO:0004842">
    <property type="term" value="F:ubiquitin-protein transferase activity"/>
    <property type="evidence" value="ECO:0007669"/>
    <property type="project" value="TreeGrafter"/>
</dbReference>
<dbReference type="InterPro" id="IPR050652">
    <property type="entry name" value="AN1_A20_ZnFinger"/>
</dbReference>
<evidence type="ECO:0000313" key="9">
    <source>
        <dbReference type="EnsemblPlants" id="Kaladp0024s0312.1.v1.1.CDS.1"/>
    </source>
</evidence>
<proteinExistence type="predicted"/>
<dbReference type="AlphaFoldDB" id="A0A7N0T6P0"/>
<dbReference type="FunFam" id="1.20.5.4770:FF:000006">
    <property type="entry name" value="Zinc finger A20 and AN1 domain-containing stress-associated protein 1"/>
    <property type="match status" value="1"/>
</dbReference>
<sequence length="176" mass="18952">MAQKTGKEETEFKAVPEALNLCINNCGVTGNPSTNNMCQKCFNTATTSDAVVAAASSILAAPHKFTPDKSLRSMPLPPSDRPDAPAESALGPDPAPRDDLVTRTPPTAAVKRVANRCSGCKRKVGLTGFRCRCGELFCSQHRYSDRHDCSYDYKAAGREAIARENPVVRAAKIVRV</sequence>
<dbReference type="InterPro" id="IPR002653">
    <property type="entry name" value="Znf_A20"/>
</dbReference>
<dbReference type="GO" id="GO:0003677">
    <property type="term" value="F:DNA binding"/>
    <property type="evidence" value="ECO:0007669"/>
    <property type="project" value="InterPro"/>
</dbReference>
<keyword evidence="4" id="KW-0862">Zinc</keyword>
<evidence type="ECO:0000256" key="4">
    <source>
        <dbReference type="ARBA" id="ARBA00022833"/>
    </source>
</evidence>
<dbReference type="InterPro" id="IPR000058">
    <property type="entry name" value="Znf_AN1"/>
</dbReference>
<dbReference type="FunFam" id="4.10.1110.10:FF:000001">
    <property type="entry name" value="Zinc finger AN1-type containing 6"/>
    <property type="match status" value="1"/>
</dbReference>
<dbReference type="GO" id="GO:0008270">
    <property type="term" value="F:zinc ion binding"/>
    <property type="evidence" value="ECO:0007669"/>
    <property type="project" value="UniProtKB-KW"/>
</dbReference>
<keyword evidence="10" id="KW-1185">Reference proteome</keyword>
<keyword evidence="2" id="KW-0479">Metal-binding</keyword>
<evidence type="ECO:0000256" key="6">
    <source>
        <dbReference type="SAM" id="MobiDB-lite"/>
    </source>
</evidence>
<comment type="function">
    <text evidence="1">May be involved in environmental stress response.</text>
</comment>
<dbReference type="Pfam" id="PF01754">
    <property type="entry name" value="zf-A20"/>
    <property type="match status" value="1"/>
</dbReference>
<dbReference type="SUPFAM" id="SSF57716">
    <property type="entry name" value="Glucocorticoid receptor-like (DNA-binding domain)"/>
    <property type="match status" value="1"/>
</dbReference>